<dbReference type="EMBL" id="JAPWDV010000004">
    <property type="protein sequence ID" value="KAJ6215915.1"/>
    <property type="molecule type" value="Genomic_DNA"/>
</dbReference>
<feature type="transmembrane region" description="Helical" evidence="7">
    <location>
        <begin position="109"/>
        <end position="130"/>
    </location>
</feature>
<feature type="transmembrane region" description="Helical" evidence="7">
    <location>
        <begin position="391"/>
        <end position="413"/>
    </location>
</feature>
<organism evidence="8 9">
    <name type="scientific">Blomia tropicalis</name>
    <name type="common">Mite</name>
    <dbReference type="NCBI Taxonomy" id="40697"/>
    <lineage>
        <taxon>Eukaryota</taxon>
        <taxon>Metazoa</taxon>
        <taxon>Ecdysozoa</taxon>
        <taxon>Arthropoda</taxon>
        <taxon>Chelicerata</taxon>
        <taxon>Arachnida</taxon>
        <taxon>Acari</taxon>
        <taxon>Acariformes</taxon>
        <taxon>Sarcoptiformes</taxon>
        <taxon>Astigmata</taxon>
        <taxon>Glycyphagoidea</taxon>
        <taxon>Echimyopodidae</taxon>
        <taxon>Blomia</taxon>
    </lineage>
</organism>
<dbReference type="Pfam" id="PF01733">
    <property type="entry name" value="Nucleoside_tran"/>
    <property type="match status" value="1"/>
</dbReference>
<feature type="transmembrane region" description="Helical" evidence="7">
    <location>
        <begin position="172"/>
        <end position="192"/>
    </location>
</feature>
<sequence>MKTKTTKTITTEDDYVPNDRWNLVSITFIFHGIALLMPWEIYITAYGYFTNHKLVPNIDENDSNVNEQFKYQEYFLAAVTLIANIPNFLFQLMNLFISDDNAIGSYSQRVLFSIIGESVLMLSTLIMVFIDTSRHIGPFFYFTMITILILNVFNGIYTSTIYGLASKLPTGYSNFVVIGANSCGTLISLWNICSLYLNQTNSSVISDYENYAVIYFLSAFIILIIALATFIGLRFNNFYRYYMKESVIEPELAKVQPINELIESNECVGLSQYMIPLRLMWHQYLNVFMVFFVTLIVFPVLQVNIKTIDPHFLFNDQYVTQTYFNAIFCFFTFNFSALMGNLAAGYGYRIPPNRISFFIFARILFIPFFVSCNLYPEFRSNVWPVLIQSDMVYIIGAFLFAFTSGYFSSLAVIYARENIPGPDPAIQGKFVSVFLYGGILAGAFVSGQMVRFFVH</sequence>
<dbReference type="PANTHER" id="PTHR10332:SF80">
    <property type="entry name" value="EQUILIBRATIVE NUCLEOSIDE TRANSPORTER 2, ISOFORM A"/>
    <property type="match status" value="1"/>
</dbReference>
<dbReference type="PANTHER" id="PTHR10332">
    <property type="entry name" value="EQUILIBRATIVE NUCLEOSIDE TRANSPORTER"/>
    <property type="match status" value="1"/>
</dbReference>
<dbReference type="GO" id="GO:0005337">
    <property type="term" value="F:nucleoside transmembrane transporter activity"/>
    <property type="evidence" value="ECO:0007669"/>
    <property type="project" value="InterPro"/>
</dbReference>
<dbReference type="AlphaFoldDB" id="A0A9Q0M1U5"/>
<name>A0A9Q0M1U5_BLOTA</name>
<accession>A0A9Q0M1U5</accession>
<dbReference type="OMA" id="KIMFINS"/>
<keyword evidence="3" id="KW-0813">Transport</keyword>
<proteinExistence type="inferred from homology"/>
<reference evidence="8" key="1">
    <citation type="submission" date="2022-12" db="EMBL/GenBank/DDBJ databases">
        <title>Genome assemblies of Blomia tropicalis.</title>
        <authorList>
            <person name="Cui Y."/>
        </authorList>
    </citation>
    <scope>NUCLEOTIDE SEQUENCE</scope>
    <source>
        <tissue evidence="8">Adult mites</tissue>
    </source>
</reference>
<keyword evidence="4 7" id="KW-0812">Transmembrane</keyword>
<evidence type="ECO:0000256" key="4">
    <source>
        <dbReference type="ARBA" id="ARBA00022692"/>
    </source>
</evidence>
<comment type="caution">
    <text evidence="8">The sequence shown here is derived from an EMBL/GenBank/DDBJ whole genome shotgun (WGS) entry which is preliminary data.</text>
</comment>
<feature type="transmembrane region" description="Helical" evidence="7">
    <location>
        <begin position="142"/>
        <end position="165"/>
    </location>
</feature>
<dbReference type="PRINTS" id="PR01130">
    <property type="entry name" value="DERENTRNSPRT"/>
</dbReference>
<dbReference type="GO" id="GO:0005886">
    <property type="term" value="C:plasma membrane"/>
    <property type="evidence" value="ECO:0007669"/>
    <property type="project" value="TreeGrafter"/>
</dbReference>
<evidence type="ECO:0000256" key="3">
    <source>
        <dbReference type="ARBA" id="ARBA00022448"/>
    </source>
</evidence>
<keyword evidence="5 7" id="KW-1133">Transmembrane helix</keyword>
<evidence type="ECO:0000256" key="1">
    <source>
        <dbReference type="ARBA" id="ARBA00004141"/>
    </source>
</evidence>
<protein>
    <recommendedName>
        <fullName evidence="10">Equilibrative nucleoside transporter 1</fullName>
    </recommendedName>
</protein>
<feature type="transmembrane region" description="Helical" evidence="7">
    <location>
        <begin position="21"/>
        <end position="39"/>
    </location>
</feature>
<evidence type="ECO:0000313" key="9">
    <source>
        <dbReference type="Proteomes" id="UP001142055"/>
    </source>
</evidence>
<evidence type="ECO:0008006" key="10">
    <source>
        <dbReference type="Google" id="ProtNLM"/>
    </source>
</evidence>
<keyword evidence="6 7" id="KW-0472">Membrane</keyword>
<dbReference type="InterPro" id="IPR002259">
    <property type="entry name" value="Eqnu_transpt"/>
</dbReference>
<evidence type="ECO:0000256" key="2">
    <source>
        <dbReference type="ARBA" id="ARBA00007965"/>
    </source>
</evidence>
<feature type="transmembrane region" description="Helical" evidence="7">
    <location>
        <begin position="284"/>
        <end position="303"/>
    </location>
</feature>
<gene>
    <name evidence="8" type="ORF">RDWZM_010415</name>
</gene>
<keyword evidence="9" id="KW-1185">Reference proteome</keyword>
<feature type="transmembrane region" description="Helical" evidence="7">
    <location>
        <begin position="74"/>
        <end position="97"/>
    </location>
</feature>
<evidence type="ECO:0000313" key="8">
    <source>
        <dbReference type="EMBL" id="KAJ6215915.1"/>
    </source>
</evidence>
<dbReference type="Proteomes" id="UP001142055">
    <property type="component" value="Chromosome 4"/>
</dbReference>
<feature type="transmembrane region" description="Helical" evidence="7">
    <location>
        <begin position="212"/>
        <end position="233"/>
    </location>
</feature>
<feature type="transmembrane region" description="Helical" evidence="7">
    <location>
        <begin position="433"/>
        <end position="454"/>
    </location>
</feature>
<evidence type="ECO:0000256" key="6">
    <source>
        <dbReference type="ARBA" id="ARBA00023136"/>
    </source>
</evidence>
<feature type="transmembrane region" description="Helical" evidence="7">
    <location>
        <begin position="355"/>
        <end position="376"/>
    </location>
</feature>
<evidence type="ECO:0000256" key="7">
    <source>
        <dbReference type="SAM" id="Phobius"/>
    </source>
</evidence>
<feature type="transmembrane region" description="Helical" evidence="7">
    <location>
        <begin position="323"/>
        <end position="343"/>
    </location>
</feature>
<comment type="similarity">
    <text evidence="2">Belongs to the SLC29A/ENT transporter (TC 2.A.57) family.</text>
</comment>
<evidence type="ECO:0000256" key="5">
    <source>
        <dbReference type="ARBA" id="ARBA00022989"/>
    </source>
</evidence>
<comment type="subcellular location">
    <subcellularLocation>
        <location evidence="1">Membrane</location>
        <topology evidence="1">Multi-pass membrane protein</topology>
    </subcellularLocation>
</comment>